<dbReference type="AlphaFoldDB" id="A0AAW3AJD0"/>
<sequence>MPVYAMMQHLRLMRVRSYQLLGYMSRDYTSQKRPGAVRGEVADNPDLHARQLNFELTRLSLVFYLQRLHLRALRHADAMRLETFHFLRYLSSAIPVLRNVWVGQDHCKWPGVLGVVVHIPLNSLIDDDHPALQAFVESIFSVCRGPDCRRRRCVAPSCAAYTHHLTTRLFTSAAPAYWLRWDRKDDTAAMDEMIWEKTSTSSRGAAGGIGAAASPPSPSTTPTGTNRDTGRSARASEAPRSNRGSAASSKRSVWADQMFAYERPHVVLTEPILLVDIDVQRVVKETLGVTVPGTTGTNGSEGATAAAAADASSPPSPSAAPFGPPSDFATPAYAKGCRPALRRRPLWYAAPLSPDNGRSRSTGPAVWQAAQRQPPAVTISYAFVVLKLANRGLRGYLPDFYDPASASDERQATAGSAANGNRASSNNSSSSCGRASNIQSRFADDYEEANLPPATAATAEQGSNKSVEEISALTPRSDVYWGRLSRMRMLESRNLFVGSLATAAPRRTLESVAEIGRELQGVLCRLERISQRNHHEDLAAYFSEVASLARFQNERWSPYRWSAAMINATNNAAQSATQRLYTIIEDNALSPRFVDPVHDIDHRVHTFGELNPRLIGLLSLDVSANPLLTHLFPRTWLSIPYLHSVRTTGTSILTTPLRLRSRLYNDSGMKAYAEEAIRERCGKDAAVAAAAETARDKVEGTSEIGSSLHDKDLIGAVLMPPFSRIDTIFPANNPAEATF</sequence>
<evidence type="ECO:0000313" key="2">
    <source>
        <dbReference type="EMBL" id="KAL0505628.1"/>
    </source>
</evidence>
<gene>
    <name evidence="2" type="ORF">Q4I30_004194</name>
</gene>
<reference evidence="2 3" key="1">
    <citation type="submission" date="2024-02" db="EMBL/GenBank/DDBJ databases">
        <title>FIRST GENOME SEQUENCES OF Leishmania (Viannia) shawi, Leishmania (Viannia) lindenbergi AND Leishmania (Viannia) utingensis.</title>
        <authorList>
            <person name="Resadore F."/>
            <person name="Custodio M.G.F."/>
            <person name="Boite M.C."/>
            <person name="Cupolillo E."/>
            <person name="Ferreira G.E.M."/>
        </authorList>
    </citation>
    <scope>NUCLEOTIDE SEQUENCE [LARGE SCALE GENOMIC DNA]</scope>
    <source>
        <strain evidence="2 3">ITUB/BR/1977/M4964</strain>
    </source>
</reference>
<keyword evidence="3" id="KW-1185">Reference proteome</keyword>
<feature type="compositionally biased region" description="Pro residues" evidence="1">
    <location>
        <begin position="314"/>
        <end position="324"/>
    </location>
</feature>
<organism evidence="2 3">
    <name type="scientific">Leishmania utingensis</name>
    <dbReference type="NCBI Taxonomy" id="653362"/>
    <lineage>
        <taxon>Eukaryota</taxon>
        <taxon>Discoba</taxon>
        <taxon>Euglenozoa</taxon>
        <taxon>Kinetoplastea</taxon>
        <taxon>Metakinetoplastina</taxon>
        <taxon>Trypanosomatida</taxon>
        <taxon>Trypanosomatidae</taxon>
        <taxon>Leishmaniinae</taxon>
        <taxon>Leishmania</taxon>
    </lineage>
</organism>
<feature type="region of interest" description="Disordered" evidence="1">
    <location>
        <begin position="411"/>
        <end position="435"/>
    </location>
</feature>
<feature type="region of interest" description="Disordered" evidence="1">
    <location>
        <begin position="199"/>
        <end position="249"/>
    </location>
</feature>
<comment type="caution">
    <text evidence="2">The sequence shown here is derived from an EMBL/GenBank/DDBJ whole genome shotgun (WGS) entry which is preliminary data.</text>
</comment>
<protein>
    <submittedName>
        <fullName evidence="2">Uncharacterized protein</fullName>
    </submittedName>
</protein>
<accession>A0AAW3AJD0</accession>
<proteinExistence type="predicted"/>
<dbReference type="EMBL" id="JBAMZL010000025">
    <property type="protein sequence ID" value="KAL0505628.1"/>
    <property type="molecule type" value="Genomic_DNA"/>
</dbReference>
<evidence type="ECO:0000256" key="1">
    <source>
        <dbReference type="SAM" id="MobiDB-lite"/>
    </source>
</evidence>
<name>A0AAW3AJD0_9TRYP</name>
<dbReference type="Proteomes" id="UP001482455">
    <property type="component" value="Unassembled WGS sequence"/>
</dbReference>
<feature type="region of interest" description="Disordered" evidence="1">
    <location>
        <begin position="292"/>
        <end position="327"/>
    </location>
</feature>
<feature type="compositionally biased region" description="Low complexity" evidence="1">
    <location>
        <begin position="292"/>
        <end position="313"/>
    </location>
</feature>
<feature type="compositionally biased region" description="Low complexity" evidence="1">
    <location>
        <begin position="414"/>
        <end position="435"/>
    </location>
</feature>
<evidence type="ECO:0000313" key="3">
    <source>
        <dbReference type="Proteomes" id="UP001482455"/>
    </source>
</evidence>